<protein>
    <recommendedName>
        <fullName evidence="3">SCAN box domain-containing protein</fullName>
    </recommendedName>
</protein>
<dbReference type="InterPro" id="IPR038269">
    <property type="entry name" value="SCAN_sf"/>
</dbReference>
<evidence type="ECO:0008006" key="3">
    <source>
        <dbReference type="Google" id="ProtNLM"/>
    </source>
</evidence>
<dbReference type="Gene3D" id="1.10.4020.10">
    <property type="entry name" value="DNA breaking-rejoining enzymes"/>
    <property type="match status" value="1"/>
</dbReference>
<dbReference type="PANTHER" id="PTHR46888:SF1">
    <property type="entry name" value="RIBONUCLEASE H"/>
    <property type="match status" value="1"/>
</dbReference>
<dbReference type="AlphaFoldDB" id="A0AAV4C1L5"/>
<organism evidence="1 2">
    <name type="scientific">Plakobranchus ocellatus</name>
    <dbReference type="NCBI Taxonomy" id="259542"/>
    <lineage>
        <taxon>Eukaryota</taxon>
        <taxon>Metazoa</taxon>
        <taxon>Spiralia</taxon>
        <taxon>Lophotrochozoa</taxon>
        <taxon>Mollusca</taxon>
        <taxon>Gastropoda</taxon>
        <taxon>Heterobranchia</taxon>
        <taxon>Euthyneura</taxon>
        <taxon>Panpulmonata</taxon>
        <taxon>Sacoglossa</taxon>
        <taxon>Placobranchoidea</taxon>
        <taxon>Plakobranchidae</taxon>
        <taxon>Plakobranchus</taxon>
    </lineage>
</organism>
<keyword evidence="2" id="KW-1185">Reference proteome</keyword>
<comment type="caution">
    <text evidence="1">The sequence shown here is derived from an EMBL/GenBank/DDBJ whole genome shotgun (WGS) entry which is preliminary data.</text>
</comment>
<dbReference type="SUPFAM" id="SSF47353">
    <property type="entry name" value="Retrovirus capsid dimerization domain-like"/>
    <property type="match status" value="1"/>
</dbReference>
<dbReference type="PANTHER" id="PTHR46888">
    <property type="entry name" value="ZINC KNUCKLE DOMAINCONTAINING PROTEIN-RELATED"/>
    <property type="match status" value="1"/>
</dbReference>
<proteinExistence type="predicted"/>
<evidence type="ECO:0000313" key="1">
    <source>
        <dbReference type="EMBL" id="GFO25520.1"/>
    </source>
</evidence>
<dbReference type="Proteomes" id="UP000735302">
    <property type="component" value="Unassembled WGS sequence"/>
</dbReference>
<accession>A0AAV4C1L5</accession>
<dbReference type="EMBL" id="BLXT01005762">
    <property type="protein sequence ID" value="GFO25520.1"/>
    <property type="molecule type" value="Genomic_DNA"/>
</dbReference>
<reference evidence="1 2" key="1">
    <citation type="journal article" date="2021" name="Elife">
        <title>Chloroplast acquisition without the gene transfer in kleptoplastic sea slugs, Plakobranchus ocellatus.</title>
        <authorList>
            <person name="Maeda T."/>
            <person name="Takahashi S."/>
            <person name="Yoshida T."/>
            <person name="Shimamura S."/>
            <person name="Takaki Y."/>
            <person name="Nagai Y."/>
            <person name="Toyoda A."/>
            <person name="Suzuki Y."/>
            <person name="Arimoto A."/>
            <person name="Ishii H."/>
            <person name="Satoh N."/>
            <person name="Nishiyama T."/>
            <person name="Hasebe M."/>
            <person name="Maruyama T."/>
            <person name="Minagawa J."/>
            <person name="Obokata J."/>
            <person name="Shigenobu S."/>
        </authorList>
    </citation>
    <scope>NUCLEOTIDE SEQUENCE [LARGE SCALE GENOMIC DNA]</scope>
</reference>
<sequence length="147" mass="17264">MKRYDLTEDGYRRKFRTCKPVESESPDIFKVHIVTYLDRWIELSKTDKSYEKLKALIVREQFMDACLEDLVTSLREKDLPTLERVAKEADLFLKVRIKNLCDQPRKVFQANARPRMDSVRPLELERKFNGGRRASSARRPDISLGTA</sequence>
<gene>
    <name evidence="1" type="ORF">PoB_005202500</name>
</gene>
<name>A0AAV4C1L5_9GAST</name>
<evidence type="ECO:0000313" key="2">
    <source>
        <dbReference type="Proteomes" id="UP000735302"/>
    </source>
</evidence>